<dbReference type="Proteomes" id="UP001497623">
    <property type="component" value="Unassembled WGS sequence"/>
</dbReference>
<evidence type="ECO:0000256" key="5">
    <source>
        <dbReference type="SAM" id="MobiDB-lite"/>
    </source>
</evidence>
<dbReference type="InterPro" id="IPR002110">
    <property type="entry name" value="Ankyrin_rpt"/>
</dbReference>
<dbReference type="SMART" id="SM00248">
    <property type="entry name" value="ANK"/>
    <property type="match status" value="5"/>
</dbReference>
<dbReference type="Pfam" id="PF12796">
    <property type="entry name" value="Ank_2"/>
    <property type="match status" value="1"/>
</dbReference>
<evidence type="ECO:0000259" key="6">
    <source>
        <dbReference type="PROSITE" id="PS51670"/>
    </source>
</evidence>
<dbReference type="GO" id="GO:0031436">
    <property type="term" value="C:BRCA1-BARD1 complex"/>
    <property type="evidence" value="ECO:0007669"/>
    <property type="project" value="TreeGrafter"/>
</dbReference>
<feature type="disulfide bond" evidence="4">
    <location>
        <begin position="32"/>
        <end position="66"/>
    </location>
</feature>
<dbReference type="Pfam" id="PF13606">
    <property type="entry name" value="Ank_3"/>
    <property type="match status" value="1"/>
</dbReference>
<feature type="disulfide bond" evidence="4">
    <location>
        <begin position="41"/>
        <end position="59"/>
    </location>
</feature>
<proteinExistence type="predicted"/>
<dbReference type="PROSITE" id="PS51670">
    <property type="entry name" value="SHKT"/>
    <property type="match status" value="1"/>
</dbReference>
<dbReference type="Pfam" id="PF00023">
    <property type="entry name" value="Ank"/>
    <property type="match status" value="1"/>
</dbReference>
<feature type="disulfide bond" evidence="4">
    <location>
        <begin position="50"/>
        <end position="63"/>
    </location>
</feature>
<keyword evidence="2 3" id="KW-0040">ANK repeat</keyword>
<dbReference type="InterPro" id="IPR003582">
    <property type="entry name" value="ShKT_dom"/>
</dbReference>
<keyword evidence="1" id="KW-0677">Repeat</keyword>
<evidence type="ECO:0000313" key="8">
    <source>
        <dbReference type="Proteomes" id="UP001497623"/>
    </source>
</evidence>
<keyword evidence="4" id="KW-1015">Disulfide bond</keyword>
<dbReference type="GO" id="GO:0070531">
    <property type="term" value="C:BRCA1-A complex"/>
    <property type="evidence" value="ECO:0007669"/>
    <property type="project" value="TreeGrafter"/>
</dbReference>
<feature type="repeat" description="ANK" evidence="3">
    <location>
        <begin position="384"/>
        <end position="416"/>
    </location>
</feature>
<dbReference type="GO" id="GO:0085020">
    <property type="term" value="P:protein K6-linked ubiquitination"/>
    <property type="evidence" value="ECO:0007669"/>
    <property type="project" value="TreeGrafter"/>
</dbReference>
<feature type="repeat" description="ANK" evidence="3">
    <location>
        <begin position="450"/>
        <end position="482"/>
    </location>
</feature>
<accession>A0AAV2R4T3</accession>
<comment type="caution">
    <text evidence="7">The sequence shown here is derived from an EMBL/GenBank/DDBJ whole genome shotgun (WGS) entry which is preliminary data.</text>
</comment>
<feature type="repeat" description="ANK" evidence="3">
    <location>
        <begin position="351"/>
        <end position="383"/>
    </location>
</feature>
<evidence type="ECO:0000313" key="7">
    <source>
        <dbReference type="EMBL" id="CAL4115830.1"/>
    </source>
</evidence>
<evidence type="ECO:0000256" key="3">
    <source>
        <dbReference type="PROSITE-ProRule" id="PRU00023"/>
    </source>
</evidence>
<feature type="region of interest" description="Disordered" evidence="5">
    <location>
        <begin position="1"/>
        <end position="29"/>
    </location>
</feature>
<dbReference type="InterPro" id="IPR036770">
    <property type="entry name" value="Ankyrin_rpt-contain_sf"/>
</dbReference>
<dbReference type="SUPFAM" id="SSF48403">
    <property type="entry name" value="Ankyrin repeat"/>
    <property type="match status" value="1"/>
</dbReference>
<gene>
    <name evidence="7" type="ORF">MNOR_LOCUS20765</name>
</gene>
<evidence type="ECO:0000256" key="1">
    <source>
        <dbReference type="ARBA" id="ARBA00022737"/>
    </source>
</evidence>
<protein>
    <recommendedName>
        <fullName evidence="6">ShKT domain-containing protein</fullName>
    </recommendedName>
</protein>
<organism evidence="7 8">
    <name type="scientific">Meganyctiphanes norvegica</name>
    <name type="common">Northern krill</name>
    <name type="synonym">Thysanopoda norvegica</name>
    <dbReference type="NCBI Taxonomy" id="48144"/>
    <lineage>
        <taxon>Eukaryota</taxon>
        <taxon>Metazoa</taxon>
        <taxon>Ecdysozoa</taxon>
        <taxon>Arthropoda</taxon>
        <taxon>Crustacea</taxon>
        <taxon>Multicrustacea</taxon>
        <taxon>Malacostraca</taxon>
        <taxon>Eumalacostraca</taxon>
        <taxon>Eucarida</taxon>
        <taxon>Euphausiacea</taxon>
        <taxon>Euphausiidae</taxon>
        <taxon>Meganyctiphanes</taxon>
    </lineage>
</organism>
<evidence type="ECO:0000256" key="2">
    <source>
        <dbReference type="ARBA" id="ARBA00023043"/>
    </source>
</evidence>
<reference evidence="7 8" key="1">
    <citation type="submission" date="2024-05" db="EMBL/GenBank/DDBJ databases">
        <authorList>
            <person name="Wallberg A."/>
        </authorList>
    </citation>
    <scope>NUCLEOTIDE SEQUENCE [LARGE SCALE GENOMIC DNA]</scope>
</reference>
<name>A0AAV2R4T3_MEGNR</name>
<dbReference type="PROSITE" id="PS50088">
    <property type="entry name" value="ANK_REPEAT"/>
    <property type="match status" value="5"/>
</dbReference>
<dbReference type="Gene3D" id="1.25.40.20">
    <property type="entry name" value="Ankyrin repeat-containing domain"/>
    <property type="match status" value="3"/>
</dbReference>
<feature type="domain" description="ShKT" evidence="6">
    <location>
        <begin position="32"/>
        <end position="66"/>
    </location>
</feature>
<feature type="repeat" description="ANK" evidence="3">
    <location>
        <begin position="417"/>
        <end position="449"/>
    </location>
</feature>
<dbReference type="AlphaFoldDB" id="A0AAV2R4T3"/>
<feature type="non-terminal residue" evidence="7">
    <location>
        <position position="1"/>
    </location>
</feature>
<dbReference type="PANTHER" id="PTHR24171">
    <property type="entry name" value="ANKYRIN REPEAT DOMAIN-CONTAINING PROTEIN 39-RELATED"/>
    <property type="match status" value="1"/>
</dbReference>
<sequence>GPATQSINVQQQVVTPSPPLLVAPKPQSEPGCRDLSGSFLCNGWKSEFGCTHTSVTTNCQKTCGHCQTQETQPLGNQPPTNQFPGNHQSSITNPGNQALGNRVIAIQPPRTQPNAAHNSGHLIISHRPDGQDSSQLLPLGPTQNHGGIVGPTAANVLPIGPKQNLGGIVGPTSANVLPIGPTQNSGGIVGPTAANVLPIGPTQNPGGNVGPPGANVLPIGPTDNQERPTGPPALFVTSSPASTDDRNIAISLFEGASDIHSGQIPPTKNTSLPIDQEDGSQLLPVIKDLQIPKFPETESSDQPAIPNSWKGDKSKLNYGYSPLDLAAKNESFEEMKWLIENGANIDHQDDYGVSALMWAAGYGNLEMMDLLLLANASHNLQDISGSTAMIFAAFNDNGEAVKKLLNHGADIDAQDSYGETALMNAALAAHDSTIEVLLENDAQVDLQDNEGMTALHYAALKQCVHCVKRIVRKCPDITLKNNNEKTPLDTAREKGNGKIITLIEGLIIPSCVHDGVTSLAGHRRMESCIELECKCGGYYDATGNVDRSCLLTLVQEIEPTTKSTNQFISFG</sequence>
<feature type="repeat" description="ANK" evidence="3">
    <location>
        <begin position="318"/>
        <end position="350"/>
    </location>
</feature>
<dbReference type="EMBL" id="CAXKWB010016260">
    <property type="protein sequence ID" value="CAL4115830.1"/>
    <property type="molecule type" value="Genomic_DNA"/>
</dbReference>
<feature type="compositionally biased region" description="Polar residues" evidence="5">
    <location>
        <begin position="1"/>
        <end position="15"/>
    </location>
</feature>
<evidence type="ECO:0000256" key="4">
    <source>
        <dbReference type="PROSITE-ProRule" id="PRU01005"/>
    </source>
</evidence>
<dbReference type="PANTHER" id="PTHR24171:SF8">
    <property type="entry name" value="BRCA1-ASSOCIATED RING DOMAIN PROTEIN 1"/>
    <property type="match status" value="1"/>
</dbReference>
<dbReference type="GO" id="GO:0004842">
    <property type="term" value="F:ubiquitin-protein transferase activity"/>
    <property type="evidence" value="ECO:0007669"/>
    <property type="project" value="TreeGrafter"/>
</dbReference>
<keyword evidence="8" id="KW-1185">Reference proteome</keyword>
<dbReference type="PROSITE" id="PS50297">
    <property type="entry name" value="ANK_REP_REGION"/>
    <property type="match status" value="4"/>
</dbReference>